<keyword evidence="2" id="KW-1185">Reference proteome</keyword>
<accession>A0A392TU28</accession>
<name>A0A392TU28_9FABA</name>
<proteinExistence type="predicted"/>
<sequence length="33" mass="3278">MAICGLTPSNANMDVGKLLTVTGGFIGDALALL</sequence>
<dbReference type="EMBL" id="LXQA010646376">
    <property type="protein sequence ID" value="MCI63947.1"/>
    <property type="molecule type" value="Genomic_DNA"/>
</dbReference>
<dbReference type="AlphaFoldDB" id="A0A392TU28"/>
<reference evidence="1 2" key="1">
    <citation type="journal article" date="2018" name="Front. Plant Sci.">
        <title>Red Clover (Trifolium pratense) and Zigzag Clover (T. medium) - A Picture of Genomic Similarities and Differences.</title>
        <authorList>
            <person name="Dluhosova J."/>
            <person name="Istvanek J."/>
            <person name="Nedelnik J."/>
            <person name="Repkova J."/>
        </authorList>
    </citation>
    <scope>NUCLEOTIDE SEQUENCE [LARGE SCALE GENOMIC DNA]</scope>
    <source>
        <strain evidence="2">cv. 10/8</strain>
        <tissue evidence="1">Leaf</tissue>
    </source>
</reference>
<dbReference type="Proteomes" id="UP000265520">
    <property type="component" value="Unassembled WGS sequence"/>
</dbReference>
<evidence type="ECO:0000313" key="2">
    <source>
        <dbReference type="Proteomes" id="UP000265520"/>
    </source>
</evidence>
<organism evidence="1 2">
    <name type="scientific">Trifolium medium</name>
    <dbReference type="NCBI Taxonomy" id="97028"/>
    <lineage>
        <taxon>Eukaryota</taxon>
        <taxon>Viridiplantae</taxon>
        <taxon>Streptophyta</taxon>
        <taxon>Embryophyta</taxon>
        <taxon>Tracheophyta</taxon>
        <taxon>Spermatophyta</taxon>
        <taxon>Magnoliopsida</taxon>
        <taxon>eudicotyledons</taxon>
        <taxon>Gunneridae</taxon>
        <taxon>Pentapetalae</taxon>
        <taxon>rosids</taxon>
        <taxon>fabids</taxon>
        <taxon>Fabales</taxon>
        <taxon>Fabaceae</taxon>
        <taxon>Papilionoideae</taxon>
        <taxon>50 kb inversion clade</taxon>
        <taxon>NPAAA clade</taxon>
        <taxon>Hologalegina</taxon>
        <taxon>IRL clade</taxon>
        <taxon>Trifolieae</taxon>
        <taxon>Trifolium</taxon>
    </lineage>
</organism>
<protein>
    <submittedName>
        <fullName evidence="1">Uncharacterized protein</fullName>
    </submittedName>
</protein>
<comment type="caution">
    <text evidence="1">The sequence shown here is derived from an EMBL/GenBank/DDBJ whole genome shotgun (WGS) entry which is preliminary data.</text>
</comment>
<evidence type="ECO:0000313" key="1">
    <source>
        <dbReference type="EMBL" id="MCI63947.1"/>
    </source>
</evidence>